<evidence type="ECO:0000256" key="1">
    <source>
        <dbReference type="ARBA" id="ARBA00022801"/>
    </source>
</evidence>
<dbReference type="Proteomes" id="UP000240325">
    <property type="component" value="Segment"/>
</dbReference>
<keyword evidence="1" id="KW-0378">Hydrolase</keyword>
<gene>
    <name evidence="2" type="ORF">BMW23_0635</name>
</gene>
<protein>
    <submittedName>
        <fullName evidence="2">Trypsin-like peptidase</fullName>
    </submittedName>
</protein>
<accession>A0A2H4UUS8</accession>
<evidence type="ECO:0000313" key="3">
    <source>
        <dbReference type="Proteomes" id="UP000240325"/>
    </source>
</evidence>
<organism evidence="2">
    <name type="scientific">Bodo saltans virus</name>
    <dbReference type="NCBI Taxonomy" id="2024608"/>
    <lineage>
        <taxon>Viruses</taxon>
        <taxon>Varidnaviria</taxon>
        <taxon>Bamfordvirae</taxon>
        <taxon>Nucleocytoviricota</taxon>
        <taxon>Megaviricetes</taxon>
        <taxon>Imitervirales</taxon>
        <taxon>Mimiviridae</taxon>
        <taxon>Klosneuvirinae</taxon>
        <taxon>Theiavirus</taxon>
        <taxon>Theiavirus salishense</taxon>
    </lineage>
</organism>
<name>A0A2H4UUS8_9VIRU</name>
<evidence type="ECO:0000313" key="2">
    <source>
        <dbReference type="EMBL" id="ATZ80681.1"/>
    </source>
</evidence>
<dbReference type="EMBL" id="MF782455">
    <property type="protein sequence ID" value="ATZ80681.1"/>
    <property type="molecule type" value="Genomic_DNA"/>
</dbReference>
<dbReference type="InterPro" id="IPR009003">
    <property type="entry name" value="Peptidase_S1_PA"/>
</dbReference>
<dbReference type="InterPro" id="IPR043504">
    <property type="entry name" value="Peptidase_S1_PA_chymotrypsin"/>
</dbReference>
<keyword evidence="3" id="KW-1185">Reference proteome</keyword>
<dbReference type="Gene3D" id="2.40.10.10">
    <property type="entry name" value="Trypsin-like serine proteases"/>
    <property type="match status" value="1"/>
</dbReference>
<sequence length="477" mass="56629">MSCFVFSEGYIYDIAFWNNIHENERNLSENNINDIAKKEFCKNTGNGSIIKINDKIYVLTCYHILLDSDKIYVNIVDRNDLSIPIKFKMKIVFCVEFLDLALLEFCESDYNFEKIKMYTIENFMMRMTEIEMVKNFNINFINEKNEMYTFNLKYMYTEEINYISDFIAEYKIPFYKFTLLQNNEYQLQGLSGSIITNCENMAVGMICIAKELKYIYAFPSILLMKCICSFLDYNIYSPRLIVFDNDIVIDVDDTGKEIGYGLQIKNDFGIDYQTVGKKKFMFKKNDVIININGYSITKSGYIYDEEYGMNMSIRTFAMFKNIFDNFLKIKYIRDEIENECIINGIDLQSYTAFNFISQKIEEKFIFCDGFIFIELTEKIIKYFRNKKIYIDDSILRNIINCDGKKKKFVVLVYIDFNFLEKTNKESFKNLKKNGYPYKNNKLMILQKVANEEVMNLNSLKKILTKNKTNKIKTYSFY</sequence>
<reference evidence="2" key="1">
    <citation type="journal article" date="2017" name="Elife">
        <title>The kinetoplastid-infecting Bodo saltans virus (BsV), a window into the most abundant giant viruses in the sea.</title>
        <authorList>
            <person name="Deeg C.M."/>
            <person name="Chow C.-E.T."/>
            <person name="Suttle C.A."/>
        </authorList>
    </citation>
    <scope>NUCLEOTIDE SEQUENCE</scope>
    <source>
        <strain evidence="2">NG1</strain>
    </source>
</reference>
<proteinExistence type="predicted"/>
<dbReference type="SUPFAM" id="SSF50494">
    <property type="entry name" value="Trypsin-like serine proteases"/>
    <property type="match status" value="1"/>
</dbReference>
<dbReference type="GO" id="GO:0016787">
    <property type="term" value="F:hydrolase activity"/>
    <property type="evidence" value="ECO:0007669"/>
    <property type="project" value="UniProtKB-KW"/>
</dbReference>